<evidence type="ECO:0000256" key="1">
    <source>
        <dbReference type="SAM" id="MobiDB-lite"/>
    </source>
</evidence>
<feature type="region of interest" description="Disordered" evidence="1">
    <location>
        <begin position="217"/>
        <end position="301"/>
    </location>
</feature>
<protein>
    <submittedName>
        <fullName evidence="2">GIP protein</fullName>
    </submittedName>
</protein>
<feature type="compositionally biased region" description="Basic and acidic residues" evidence="1">
    <location>
        <begin position="291"/>
        <end position="301"/>
    </location>
</feature>
<dbReference type="AlphaFoldDB" id="A0A812LSM2"/>
<dbReference type="Proteomes" id="UP000601435">
    <property type="component" value="Unassembled WGS sequence"/>
</dbReference>
<feature type="compositionally biased region" description="Low complexity" evidence="1">
    <location>
        <begin position="161"/>
        <end position="173"/>
    </location>
</feature>
<evidence type="ECO:0000313" key="2">
    <source>
        <dbReference type="EMBL" id="CAE7249287.1"/>
    </source>
</evidence>
<reference evidence="2" key="1">
    <citation type="submission" date="2021-02" db="EMBL/GenBank/DDBJ databases">
        <authorList>
            <person name="Dougan E. K."/>
            <person name="Rhodes N."/>
            <person name="Thang M."/>
            <person name="Chan C."/>
        </authorList>
    </citation>
    <scope>NUCLEOTIDE SEQUENCE</scope>
</reference>
<comment type="caution">
    <text evidence="2">The sequence shown here is derived from an EMBL/GenBank/DDBJ whole genome shotgun (WGS) entry which is preliminary data.</text>
</comment>
<keyword evidence="3" id="KW-1185">Reference proteome</keyword>
<accession>A0A812LSM2</accession>
<sequence>SMRSLHLADGLVCVVLGSSRLQSYYVLDFEHYVETKGDARIVHTRDVRFPPQLRWPVHELGMDNPGAAHWAQRLFEPEVLQQTPVAGDDGRCVLCGLWATDAEVHCRGCLFGSGRRRHVDGPGCLRARCGGHSFLDVQHNSPIMGSHETSMDYSPSPPHSPSMDSSSSRFSPSDDIHDDGDMGPPPDDEGDGRRHTETSLLKLRWRVDLFADTQAPPRHNYGPHFDHMDSGLVPPRPDLAPSTSMSDRLDDELASSSGRSRSHRGSHPSDADSERASQGPAGPMRQAQRPDGTHSSDAELDKLTTELGKMFACVTEIANRV</sequence>
<organism evidence="2 3">
    <name type="scientific">Symbiodinium necroappetens</name>
    <dbReference type="NCBI Taxonomy" id="1628268"/>
    <lineage>
        <taxon>Eukaryota</taxon>
        <taxon>Sar</taxon>
        <taxon>Alveolata</taxon>
        <taxon>Dinophyceae</taxon>
        <taxon>Suessiales</taxon>
        <taxon>Symbiodiniaceae</taxon>
        <taxon>Symbiodinium</taxon>
    </lineage>
</organism>
<evidence type="ECO:0000313" key="3">
    <source>
        <dbReference type="Proteomes" id="UP000601435"/>
    </source>
</evidence>
<dbReference type="OrthoDB" id="10284757at2759"/>
<gene>
    <name evidence="2" type="primary">GIP</name>
    <name evidence="2" type="ORF">SNEC2469_LOCUS5060</name>
</gene>
<feature type="non-terminal residue" evidence="2">
    <location>
        <position position="1"/>
    </location>
</feature>
<dbReference type="EMBL" id="CAJNJA010009668">
    <property type="protein sequence ID" value="CAE7249287.1"/>
    <property type="molecule type" value="Genomic_DNA"/>
</dbReference>
<name>A0A812LSM2_9DINO</name>
<feature type="region of interest" description="Disordered" evidence="1">
    <location>
        <begin position="140"/>
        <end position="195"/>
    </location>
</feature>
<proteinExistence type="predicted"/>